<dbReference type="GO" id="GO:0007166">
    <property type="term" value="P:cell surface receptor signaling pathway"/>
    <property type="evidence" value="ECO:0007669"/>
    <property type="project" value="InterPro"/>
</dbReference>
<feature type="transmembrane region" description="Helical" evidence="12">
    <location>
        <begin position="266"/>
        <end position="290"/>
    </location>
</feature>
<dbReference type="Pfam" id="PF02793">
    <property type="entry name" value="HRM"/>
    <property type="match status" value="1"/>
</dbReference>
<evidence type="ECO:0000313" key="17">
    <source>
        <dbReference type="RefSeq" id="XP_026755409.2"/>
    </source>
</evidence>
<keyword evidence="8" id="KW-0675">Receptor</keyword>
<feature type="chain" id="PRO_5046371260" evidence="13">
    <location>
        <begin position="23"/>
        <end position="801"/>
    </location>
</feature>
<feature type="transmembrane region" description="Helical" evidence="12">
    <location>
        <begin position="383"/>
        <end position="402"/>
    </location>
</feature>
<keyword evidence="13" id="KW-0732">Signal</keyword>
<dbReference type="InParanoid" id="A0A6J1WSP0"/>
<feature type="transmembrane region" description="Helical" evidence="12">
    <location>
        <begin position="302"/>
        <end position="324"/>
    </location>
</feature>
<dbReference type="Proteomes" id="UP001652740">
    <property type="component" value="Unplaced"/>
</dbReference>
<comment type="similarity">
    <text evidence="2">Belongs to the G-protein coupled receptor 2 family.</text>
</comment>
<dbReference type="InterPro" id="IPR000832">
    <property type="entry name" value="GPCR_2_secretin-like"/>
</dbReference>
<feature type="compositionally biased region" description="Basic and acidic residues" evidence="11">
    <location>
        <begin position="790"/>
        <end position="801"/>
    </location>
</feature>
<organism evidence="16 17">
    <name type="scientific">Galleria mellonella</name>
    <name type="common">Greater wax moth</name>
    <dbReference type="NCBI Taxonomy" id="7137"/>
    <lineage>
        <taxon>Eukaryota</taxon>
        <taxon>Metazoa</taxon>
        <taxon>Ecdysozoa</taxon>
        <taxon>Arthropoda</taxon>
        <taxon>Hexapoda</taxon>
        <taxon>Insecta</taxon>
        <taxon>Pterygota</taxon>
        <taxon>Neoptera</taxon>
        <taxon>Endopterygota</taxon>
        <taxon>Lepidoptera</taxon>
        <taxon>Glossata</taxon>
        <taxon>Ditrysia</taxon>
        <taxon>Pyraloidea</taxon>
        <taxon>Pyralidae</taxon>
        <taxon>Galleriinae</taxon>
        <taxon>Galleria</taxon>
    </lineage>
</organism>
<dbReference type="InterPro" id="IPR050332">
    <property type="entry name" value="GPCR_2"/>
</dbReference>
<evidence type="ECO:0000256" key="7">
    <source>
        <dbReference type="ARBA" id="ARBA00023136"/>
    </source>
</evidence>
<keyword evidence="9" id="KW-0325">Glycoprotein</keyword>
<keyword evidence="4 12" id="KW-0812">Transmembrane</keyword>
<feature type="domain" description="G-protein coupled receptors family 2 profile 2" evidence="15">
    <location>
        <begin position="265"/>
        <end position="517"/>
    </location>
</feature>
<evidence type="ECO:0000256" key="8">
    <source>
        <dbReference type="ARBA" id="ARBA00023170"/>
    </source>
</evidence>
<evidence type="ECO:0000256" key="5">
    <source>
        <dbReference type="ARBA" id="ARBA00022989"/>
    </source>
</evidence>
<dbReference type="PROSITE" id="PS00650">
    <property type="entry name" value="G_PROTEIN_RECEP_F2_2"/>
    <property type="match status" value="1"/>
</dbReference>
<keyword evidence="6" id="KW-0297">G-protein coupled receptor</keyword>
<dbReference type="PRINTS" id="PR00249">
    <property type="entry name" value="GPCRSECRETIN"/>
</dbReference>
<dbReference type="Gene3D" id="4.10.1240.10">
    <property type="entry name" value="GPCR, family 2, extracellular hormone receptor domain"/>
    <property type="match status" value="1"/>
</dbReference>
<evidence type="ECO:0000256" key="6">
    <source>
        <dbReference type="ARBA" id="ARBA00023040"/>
    </source>
</evidence>
<evidence type="ECO:0000256" key="11">
    <source>
        <dbReference type="SAM" id="MobiDB-lite"/>
    </source>
</evidence>
<dbReference type="SUPFAM" id="SSF111418">
    <property type="entry name" value="Hormone receptor domain"/>
    <property type="match status" value="1"/>
</dbReference>
<keyword evidence="7 12" id="KW-0472">Membrane</keyword>
<feature type="transmembrane region" description="Helical" evidence="12">
    <location>
        <begin position="351"/>
        <end position="371"/>
    </location>
</feature>
<dbReference type="InterPro" id="IPR036445">
    <property type="entry name" value="GPCR_2_extracell_dom_sf"/>
</dbReference>
<evidence type="ECO:0000256" key="3">
    <source>
        <dbReference type="ARBA" id="ARBA00022475"/>
    </source>
</evidence>
<dbReference type="PROSITE" id="PS50227">
    <property type="entry name" value="G_PROTEIN_RECEP_F2_3"/>
    <property type="match status" value="1"/>
</dbReference>
<evidence type="ECO:0000259" key="15">
    <source>
        <dbReference type="PROSITE" id="PS50261"/>
    </source>
</evidence>
<feature type="region of interest" description="Disordered" evidence="11">
    <location>
        <begin position="773"/>
        <end position="801"/>
    </location>
</feature>
<evidence type="ECO:0000256" key="1">
    <source>
        <dbReference type="ARBA" id="ARBA00004651"/>
    </source>
</evidence>
<sequence length="801" mass="90774">MYRLDSLFTLICFCGIVGQSLCQTDYCSSHGLNVVRGEALDVWLPRNARVAISTNQLNCSKPDFYICEEPPDLVPLDDARVCNYRNGNYHEQIFHWVAGCGCLLFTPDFLFVGGANSINMSASCLYERRLAPCIEIAKKDGTCGCYPFDPGLDEVVKAVQDALIPTAHERWQRCFYAAKDCCDQYLMEDTLSNGETRCGTTFDGWTCWRGAPADTIAYEVCSEFAYSNSGPTCSHYSSKPCYANGTWEQQTDYSTCSVSPRLIRRYHFHIGVLSFSIISCLPAVFIFFFYKRLRITRVILHRNLLVAIIIRNVLVIISRSVIYIDELSNSEDTVLSNHGVGCRMLSVAERVAANAVFVCMLTEGIYLHRLIVAVFKNNIKINWLYGFGAVIAIVPVVAWAIVMSKYNDHSCWVIYTVSNIQWILDTPRVAILLINTILFADVMRVLLTKVRNSENANQLNTAKASLFLMPIFGIQFLLTAFRPTTSNCTGEQVYYYIAYSVEGLQGFIVAMLYCYVNKEVRMLVKATYRKTESAIRSRVRGDSIYPRMSNINSDRRFTYSTGLPSQQIDDLKNDYATVNPKLHVAEIISIDTTEKLADILEPVYETIGNDTTNEDYSFVRSNKENISGCNSKIDMKADDYYGFTNASSISIECPDWIRDASSPKSSVYKNSQNDYETKFSDKRNSKHMNVQEMELRKRNPVHDNSMEITLENDPSLIRFENKDTNNGAQKEIDSSVNKDKNKHNEVQNSIVEDNASGSKVPDNMLDEIMHYMGNNDSNSPKLNPDLFSPNRKEEDKIIFVD</sequence>
<dbReference type="PROSITE" id="PS50261">
    <property type="entry name" value="G_PROTEIN_RECEP_F2_4"/>
    <property type="match status" value="1"/>
</dbReference>
<comment type="subcellular location">
    <subcellularLocation>
        <location evidence="1">Cell membrane</location>
        <topology evidence="1">Multi-pass membrane protein</topology>
    </subcellularLocation>
</comment>
<keyword evidence="5 12" id="KW-1133">Transmembrane helix</keyword>
<keyword evidence="3" id="KW-1003">Cell membrane</keyword>
<dbReference type="AlphaFoldDB" id="A0A6J1WSP0"/>
<keyword evidence="16" id="KW-1185">Reference proteome</keyword>
<dbReference type="Pfam" id="PF00002">
    <property type="entry name" value="7tm_2"/>
    <property type="match status" value="1"/>
</dbReference>
<protein>
    <submittedName>
        <fullName evidence="17">Uncharacterized protein LOC113515414</fullName>
    </submittedName>
</protein>
<dbReference type="GO" id="GO:0008528">
    <property type="term" value="F:G protein-coupled peptide receptor activity"/>
    <property type="evidence" value="ECO:0007669"/>
    <property type="project" value="TreeGrafter"/>
</dbReference>
<feature type="transmembrane region" description="Helical" evidence="12">
    <location>
        <begin position="429"/>
        <end position="447"/>
    </location>
</feature>
<dbReference type="InterPro" id="IPR017983">
    <property type="entry name" value="GPCR_2_secretin-like_CS"/>
</dbReference>
<evidence type="ECO:0000256" key="9">
    <source>
        <dbReference type="ARBA" id="ARBA00023180"/>
    </source>
</evidence>
<evidence type="ECO:0000256" key="10">
    <source>
        <dbReference type="ARBA" id="ARBA00023224"/>
    </source>
</evidence>
<dbReference type="GO" id="GO:0005886">
    <property type="term" value="C:plasma membrane"/>
    <property type="evidence" value="ECO:0007669"/>
    <property type="project" value="UniProtKB-SubCell"/>
</dbReference>
<feature type="domain" description="G-protein coupled receptors family 2 profile 1" evidence="14">
    <location>
        <begin position="181"/>
        <end position="260"/>
    </location>
</feature>
<name>A0A6J1WSP0_GALME</name>
<evidence type="ECO:0000256" key="12">
    <source>
        <dbReference type="SAM" id="Phobius"/>
    </source>
</evidence>
<proteinExistence type="inferred from homology"/>
<evidence type="ECO:0000256" key="13">
    <source>
        <dbReference type="SAM" id="SignalP"/>
    </source>
</evidence>
<reference evidence="17" key="1">
    <citation type="submission" date="2025-08" db="UniProtKB">
        <authorList>
            <consortium name="RefSeq"/>
        </authorList>
    </citation>
    <scope>IDENTIFICATION</scope>
    <source>
        <tissue evidence="17">Whole larvae</tissue>
    </source>
</reference>
<gene>
    <name evidence="17" type="primary">LOC113515414</name>
</gene>
<dbReference type="PANTHER" id="PTHR45620">
    <property type="entry name" value="PDF RECEPTOR-LIKE PROTEIN-RELATED"/>
    <property type="match status" value="1"/>
</dbReference>
<accession>A0A6J1WSP0</accession>
<dbReference type="InterPro" id="IPR001879">
    <property type="entry name" value="GPCR_2_extracellular_dom"/>
</dbReference>
<dbReference type="GO" id="GO:0007188">
    <property type="term" value="P:adenylate cyclase-modulating G protein-coupled receptor signaling pathway"/>
    <property type="evidence" value="ECO:0007669"/>
    <property type="project" value="TreeGrafter"/>
</dbReference>
<evidence type="ECO:0000256" key="4">
    <source>
        <dbReference type="ARBA" id="ARBA00022692"/>
    </source>
</evidence>
<dbReference type="KEGG" id="gmw:113515414"/>
<evidence type="ECO:0000256" key="2">
    <source>
        <dbReference type="ARBA" id="ARBA00005314"/>
    </source>
</evidence>
<dbReference type="RefSeq" id="XP_026755409.2">
    <property type="nucleotide sequence ID" value="XM_026899608.3"/>
</dbReference>
<feature type="signal peptide" evidence="13">
    <location>
        <begin position="1"/>
        <end position="22"/>
    </location>
</feature>
<dbReference type="PANTHER" id="PTHR45620:SF42">
    <property type="entry name" value="G-PROTEIN COUPLED RECEPTOR SEB-2"/>
    <property type="match status" value="1"/>
</dbReference>
<evidence type="ECO:0000313" key="16">
    <source>
        <dbReference type="Proteomes" id="UP001652740"/>
    </source>
</evidence>
<evidence type="ECO:0000259" key="14">
    <source>
        <dbReference type="PROSITE" id="PS50227"/>
    </source>
</evidence>
<feature type="transmembrane region" description="Helical" evidence="12">
    <location>
        <begin position="493"/>
        <end position="516"/>
    </location>
</feature>
<dbReference type="InterPro" id="IPR017981">
    <property type="entry name" value="GPCR_2-like_7TM"/>
</dbReference>
<dbReference type="Gene3D" id="1.20.1070.10">
    <property type="entry name" value="Rhodopsin 7-helix transmembrane proteins"/>
    <property type="match status" value="1"/>
</dbReference>
<keyword evidence="10" id="KW-0807">Transducer</keyword>
<feature type="transmembrane region" description="Helical" evidence="12">
    <location>
        <begin position="459"/>
        <end position="481"/>
    </location>
</feature>
<dbReference type="GeneID" id="113515414"/>